<dbReference type="FunFam" id="2.120.10.30:FF:000241">
    <property type="entry name" value="Low-density lipoprotein receptor-related protein 6"/>
    <property type="match status" value="1"/>
</dbReference>
<evidence type="ECO:0000256" key="7">
    <source>
        <dbReference type="PROSITE-ProRule" id="PRU00461"/>
    </source>
</evidence>
<dbReference type="Pfam" id="PF02494">
    <property type="entry name" value="HYR"/>
    <property type="match status" value="1"/>
</dbReference>
<dbReference type="EMBL" id="JAWDGP010000593">
    <property type="protein sequence ID" value="KAK3799148.1"/>
    <property type="molecule type" value="Genomic_DNA"/>
</dbReference>
<dbReference type="InterPro" id="IPR000742">
    <property type="entry name" value="EGF"/>
</dbReference>
<dbReference type="PROSITE" id="PS50026">
    <property type="entry name" value="EGF_3"/>
    <property type="match status" value="1"/>
</dbReference>
<keyword evidence="4 6" id="KW-1015">Disulfide bond</keyword>
<evidence type="ECO:0000256" key="2">
    <source>
        <dbReference type="ARBA" id="ARBA00022729"/>
    </source>
</evidence>
<evidence type="ECO:0000256" key="5">
    <source>
        <dbReference type="ARBA" id="ARBA00023180"/>
    </source>
</evidence>
<dbReference type="Proteomes" id="UP001283361">
    <property type="component" value="Unassembled WGS sequence"/>
</dbReference>
<protein>
    <recommendedName>
        <fullName evidence="14">HYR domain-containing protein</fullName>
    </recommendedName>
</protein>
<sequence length="1995" mass="219833">MKRCGNPAASRGELGSNVEKCNGLTTDWVSRHIYWTDAGKRTVEIANFDGSGRRVLVGGGLINPRGVVVDPVYGYVFWADQGTKKIERSRLDGSERQVIVDKGLDYPNQLAMSHSTMRLYWVDARKQEIMSCDKDGADLTKERDLVKASEGNAVFGLVVIGNTAFISSWVNTKISSVFVSTEESNWTTEMTIPHSRELYSLVATTSSIQTRNSHPCGQADKGRCTHLCLPTKQNSFKCACPTFGGLALSFNAKSCEAPSELLFFTLRGSGEVAFISIRGAQSLYLTLAGRSSEPSAVTYDPVQQVVYWSDVADEAIYYSSLAGKGDKQVFLNGSDGVGTVKGLALDWQSRQLYFTNKGRTNPGLDGAWYEWQRVERISLDKRWRKTVTTDIGEPRGLALDLTESMLFYLDSKEVKKSLLDGTELKVILDKGLNDPNGLSFDEGHLYVTDSVQRNGSYSAQLMMYDVGTEEWTPLKLSNNVSLPKGLAVHGDTLYYSDWRSDDPVPGSIKSFNIRFGVDNNVILSGMRPTGLHYSPLARRKQDSMGEWCAANSQCSDGCTKKIGTSPACICPDQTAKLLSDDGVTCLRPTNFLLVADLNTIKMLSLDANTQSAPHTLYYGGVDSNIIALAFDSESDTLYWSDMPEQSIYSSPMSPFKPRLVYKANHYIEGIAFDSSKRRLFWTGYTANGSGVIVRFHPFRDRGSYTEIIKGLNNPRRLLLYPERKLMFWTQYDGPGKDLPACVKRAKLNGRDQRKLPLTGLLWPNALAIDKETLFVADGSGKIMATSLDGKEQRHLPYVKGDSENFFGMAIMDTVLLVTSFFQGSLRMMDRITGQMDLLAVNFHRPATIVLHHPTNLTEENQCSERGKECEGSCIPVPRSFHCTCPVGSKLAVDMRSCIKLPTPWEVTEDKWCGYSCTDNAFCSKLVPLQQFQCVCKAGYEGNGIHCSECGKDYYKPMLGNDSCVSCPPGSVTQGVTTASRCICSRPDHVMQNGACVVPTTTTMDGVATTESELVPDLTSHVDGLSTPWTGDNSVTHKLGPPYFENCPHGDTMLMRLPEASDRVWLTVNWTARDAKGVPINIISNVTMSENKIALPWIANGPKGQQTVRFEATDKNSQTAICQFHILVEDFVPPKFKTCPHNIKRKTSLIGEPITWQTPIALDNTRKPTVTASHQPKSEFSIGTTHVTYIAMDAAGNRAVCTFNVTLIFEQPCKLPAMNHGRFVCGSGTLDICHILCDQEYVLNPLGLFRRSFSCMITQEVDNLMDMMRKQEPCLHMRRPMIARQEMALSFKGPCLPNDTGLKNKLREKVVKALELKRLCGKADCEHGPITLVCWQYPRDSTGSRMRRQISQEERFNMSWTMYINIPPPSADEDGKPIVGLSGSPEPALSPSEVKDIVRDTTFELRKLIPRADFIYREKRYVPVRSSVATKDIQWLCATGEMKHLDGCVPCPPGSYMNMSLGRCVLCGEGYYQNASGQAYCTMCSEGITVEDGAVNSSQCITFPAINRMSRFIIIVSCSFGLIFIFMVICVARVIHSQKQQHLDNKRGGGSGNGGVSGMVGTSISSPITGNAGANPNAARYLFNPNVFVSASTSSPKGPDYIRVSSKECFMNPNDYEDLDGLGGQKSTFETFSGRSPGCRDSVSSFRGGTHTDVTFLGGSSSSPNSASQSSTGLMPLAGPPITSNNGGIPTSPRGSSKFHMYGDGVYQYTHSPNETMGSFKGSPSPPPYRSLHLPTSGMNDDSSSPTHSQTQTLTSLLGDESPYTSRLIRDRLIDPDSPYRIISHDRRPGPESPYSSKLSSPRRGLDSVEESPHHINADAPLHSPGPSRARVEGGYRESPYRSPALQREVSQSLGRTPQSDRRMIIAAGGARSPAVPYHHQLSDPTGYGLHHTFDGGLHPGSPRSPHPIVTPRINDQSSAFVPVGDFLYKRPPSPLSPPISKPKSNESLHRSPSTPRASPGMSRKRIDNSFRTPPMNQRRKPKNEIGAYEYEYEYE</sequence>
<comment type="caution">
    <text evidence="6">Lacks conserved residue(s) required for the propagation of feature annotation.</text>
</comment>
<dbReference type="InterPro" id="IPR011641">
    <property type="entry name" value="Tyr-kin_ephrin_A/B_rcpt-like"/>
</dbReference>
<evidence type="ECO:0000256" key="9">
    <source>
        <dbReference type="SAM" id="Phobius"/>
    </source>
</evidence>
<keyword evidence="9" id="KW-1133">Transmembrane helix</keyword>
<feature type="region of interest" description="Disordered" evidence="8">
    <location>
        <begin position="1653"/>
        <end position="1762"/>
    </location>
</feature>
<dbReference type="SUPFAM" id="SSF57184">
    <property type="entry name" value="Growth factor receptor domain"/>
    <property type="match status" value="2"/>
</dbReference>
<evidence type="ECO:0000313" key="13">
    <source>
        <dbReference type="Proteomes" id="UP001283361"/>
    </source>
</evidence>
<dbReference type="PROSITE" id="PS51120">
    <property type="entry name" value="LDLRB"/>
    <property type="match status" value="3"/>
</dbReference>
<dbReference type="GO" id="GO:0005509">
    <property type="term" value="F:calcium ion binding"/>
    <property type="evidence" value="ECO:0007669"/>
    <property type="project" value="InterPro"/>
</dbReference>
<keyword evidence="9" id="KW-0472">Membrane</keyword>
<dbReference type="GO" id="GO:0017147">
    <property type="term" value="F:Wnt-protein binding"/>
    <property type="evidence" value="ECO:0007669"/>
    <property type="project" value="TreeGrafter"/>
</dbReference>
<keyword evidence="3" id="KW-0677">Repeat</keyword>
<dbReference type="Gene3D" id="2.10.50.10">
    <property type="entry name" value="Tumor Necrosis Factor Receptor, subunit A, domain 2"/>
    <property type="match status" value="2"/>
</dbReference>
<evidence type="ECO:0000256" key="3">
    <source>
        <dbReference type="ARBA" id="ARBA00022737"/>
    </source>
</evidence>
<evidence type="ECO:0008006" key="14">
    <source>
        <dbReference type="Google" id="ProtNLM"/>
    </source>
</evidence>
<evidence type="ECO:0000256" key="6">
    <source>
        <dbReference type="PROSITE-ProRule" id="PRU00076"/>
    </source>
</evidence>
<dbReference type="PROSITE" id="PS50825">
    <property type="entry name" value="HYR"/>
    <property type="match status" value="1"/>
</dbReference>
<dbReference type="SMART" id="SM00135">
    <property type="entry name" value="LY"/>
    <property type="match status" value="11"/>
</dbReference>
<gene>
    <name evidence="12" type="ORF">RRG08_051423</name>
</gene>
<feature type="repeat" description="LDL-receptor class B" evidence="7">
    <location>
        <begin position="304"/>
        <end position="349"/>
    </location>
</feature>
<feature type="compositionally biased region" description="Low complexity" evidence="8">
    <location>
        <begin position="1742"/>
        <end position="1757"/>
    </location>
</feature>
<feature type="disulfide bond" evidence="6">
    <location>
        <begin position="916"/>
        <end position="933"/>
    </location>
</feature>
<dbReference type="Pfam" id="PF07699">
    <property type="entry name" value="Ephrin_rec_like"/>
    <property type="match status" value="1"/>
</dbReference>
<feature type="compositionally biased region" description="Basic and acidic residues" evidence="8">
    <location>
        <begin position="1829"/>
        <end position="1839"/>
    </location>
</feature>
<keyword evidence="2" id="KW-0732">Signal</keyword>
<evidence type="ECO:0000256" key="8">
    <source>
        <dbReference type="SAM" id="MobiDB-lite"/>
    </source>
</evidence>
<feature type="region of interest" description="Disordered" evidence="8">
    <location>
        <begin position="1778"/>
        <end position="1859"/>
    </location>
</feature>
<feature type="disulfide bond" evidence="6">
    <location>
        <begin position="912"/>
        <end position="922"/>
    </location>
</feature>
<name>A0AAE1B3V5_9GAST</name>
<evidence type="ECO:0000256" key="1">
    <source>
        <dbReference type="ARBA" id="ARBA00022536"/>
    </source>
</evidence>
<dbReference type="InterPro" id="IPR000033">
    <property type="entry name" value="LDLR_classB_rpt"/>
</dbReference>
<dbReference type="Pfam" id="PF00058">
    <property type="entry name" value="Ldl_recept_b"/>
    <property type="match status" value="1"/>
</dbReference>
<feature type="repeat" description="LDL-receptor class B" evidence="7">
    <location>
        <begin position="74"/>
        <end position="116"/>
    </location>
</feature>
<organism evidence="12 13">
    <name type="scientific">Elysia crispata</name>
    <name type="common">lettuce slug</name>
    <dbReference type="NCBI Taxonomy" id="231223"/>
    <lineage>
        <taxon>Eukaryota</taxon>
        <taxon>Metazoa</taxon>
        <taxon>Spiralia</taxon>
        <taxon>Lophotrochozoa</taxon>
        <taxon>Mollusca</taxon>
        <taxon>Gastropoda</taxon>
        <taxon>Heterobranchia</taxon>
        <taxon>Euthyneura</taxon>
        <taxon>Panpulmonata</taxon>
        <taxon>Sacoglossa</taxon>
        <taxon>Placobranchoidea</taxon>
        <taxon>Plakobranchidae</taxon>
        <taxon>Elysia</taxon>
    </lineage>
</organism>
<feature type="compositionally biased region" description="Pro residues" evidence="8">
    <location>
        <begin position="1931"/>
        <end position="1940"/>
    </location>
</feature>
<keyword evidence="5" id="KW-0325">Glycoprotein</keyword>
<dbReference type="SMART" id="SM00181">
    <property type="entry name" value="EGF"/>
    <property type="match status" value="5"/>
</dbReference>
<feature type="compositionally biased region" description="Polar residues" evidence="8">
    <location>
        <begin position="1848"/>
        <end position="1857"/>
    </location>
</feature>
<keyword evidence="13" id="KW-1185">Reference proteome</keyword>
<dbReference type="InterPro" id="IPR003410">
    <property type="entry name" value="HYR_dom"/>
</dbReference>
<dbReference type="PANTHER" id="PTHR46513">
    <property type="entry name" value="VITELLOGENIN RECEPTOR-LIKE PROTEIN-RELATED-RELATED"/>
    <property type="match status" value="1"/>
</dbReference>
<reference evidence="12" key="1">
    <citation type="journal article" date="2023" name="G3 (Bethesda)">
        <title>A reference genome for the long-term kleptoplast-retaining sea slug Elysia crispata morphotype clarki.</title>
        <authorList>
            <person name="Eastman K.E."/>
            <person name="Pendleton A.L."/>
            <person name="Shaikh M.A."/>
            <person name="Suttiyut T."/>
            <person name="Ogas R."/>
            <person name="Tomko P."/>
            <person name="Gavelis G."/>
            <person name="Widhalm J.R."/>
            <person name="Wisecaver J.H."/>
        </authorList>
    </citation>
    <scope>NUCLEOTIDE SEQUENCE</scope>
    <source>
        <strain evidence="12">ECLA1</strain>
    </source>
</reference>
<dbReference type="SMART" id="SM01411">
    <property type="entry name" value="Ephrin_rec_like"/>
    <property type="match status" value="2"/>
</dbReference>
<evidence type="ECO:0000313" key="12">
    <source>
        <dbReference type="EMBL" id="KAK3799148.1"/>
    </source>
</evidence>
<dbReference type="PANTHER" id="PTHR46513:SF13">
    <property type="entry name" value="EGF-LIKE DOMAIN-CONTAINING PROTEIN"/>
    <property type="match status" value="1"/>
</dbReference>
<keyword evidence="1 6" id="KW-0245">EGF-like domain</keyword>
<accession>A0AAE1B3V5</accession>
<dbReference type="Gene3D" id="2.120.10.30">
    <property type="entry name" value="TolB, C-terminal domain"/>
    <property type="match status" value="3"/>
</dbReference>
<dbReference type="GO" id="GO:0042813">
    <property type="term" value="F:Wnt receptor activity"/>
    <property type="evidence" value="ECO:0007669"/>
    <property type="project" value="TreeGrafter"/>
</dbReference>
<dbReference type="SMART" id="SM00179">
    <property type="entry name" value="EGF_CA"/>
    <property type="match status" value="2"/>
</dbReference>
<dbReference type="InterPro" id="IPR050778">
    <property type="entry name" value="Cueball_EGF_LRP_Nidogen"/>
</dbReference>
<dbReference type="GO" id="GO:0005886">
    <property type="term" value="C:plasma membrane"/>
    <property type="evidence" value="ECO:0007669"/>
    <property type="project" value="TreeGrafter"/>
</dbReference>
<feature type="domain" description="EGF-like" evidence="10">
    <location>
        <begin position="908"/>
        <end position="947"/>
    </location>
</feature>
<evidence type="ECO:0000256" key="4">
    <source>
        <dbReference type="ARBA" id="ARBA00023157"/>
    </source>
</evidence>
<feature type="compositionally biased region" description="Low complexity" evidence="8">
    <location>
        <begin position="1659"/>
        <end position="1670"/>
    </location>
</feature>
<feature type="transmembrane region" description="Helical" evidence="9">
    <location>
        <begin position="1511"/>
        <end position="1534"/>
    </location>
</feature>
<dbReference type="PROSITE" id="PS01186">
    <property type="entry name" value="EGF_2"/>
    <property type="match status" value="1"/>
</dbReference>
<dbReference type="GO" id="GO:0060070">
    <property type="term" value="P:canonical Wnt signaling pathway"/>
    <property type="evidence" value="ECO:0007669"/>
    <property type="project" value="TreeGrafter"/>
</dbReference>
<evidence type="ECO:0000259" key="11">
    <source>
        <dbReference type="PROSITE" id="PS50825"/>
    </source>
</evidence>
<feature type="compositionally biased region" description="Basic and acidic residues" evidence="8">
    <location>
        <begin position="1803"/>
        <end position="1816"/>
    </location>
</feature>
<dbReference type="InterPro" id="IPR011042">
    <property type="entry name" value="6-blade_b-propeller_TolB-like"/>
</dbReference>
<evidence type="ECO:0000259" key="10">
    <source>
        <dbReference type="PROSITE" id="PS50026"/>
    </source>
</evidence>
<feature type="compositionally biased region" description="Polar residues" evidence="8">
    <location>
        <begin position="1681"/>
        <end position="1694"/>
    </location>
</feature>
<dbReference type="InterPro" id="IPR009030">
    <property type="entry name" value="Growth_fac_rcpt_cys_sf"/>
</dbReference>
<feature type="region of interest" description="Disordered" evidence="8">
    <location>
        <begin position="1931"/>
        <end position="1995"/>
    </location>
</feature>
<dbReference type="SUPFAM" id="SSF63825">
    <property type="entry name" value="YWTD domain"/>
    <property type="match status" value="3"/>
</dbReference>
<feature type="domain" description="HYR" evidence="11">
    <location>
        <begin position="1128"/>
        <end position="1208"/>
    </location>
</feature>
<dbReference type="InterPro" id="IPR001881">
    <property type="entry name" value="EGF-like_Ca-bd_dom"/>
</dbReference>
<keyword evidence="9" id="KW-0812">Transmembrane</keyword>
<feature type="repeat" description="LDL-receptor class B" evidence="7">
    <location>
        <begin position="31"/>
        <end position="73"/>
    </location>
</feature>
<proteinExistence type="predicted"/>
<comment type="caution">
    <text evidence="12">The sequence shown here is derived from an EMBL/GenBank/DDBJ whole genome shotgun (WGS) entry which is preliminary data.</text>
</comment>